<keyword evidence="7 17" id="KW-0547">Nucleotide-binding</keyword>
<evidence type="ECO:0000256" key="8">
    <source>
        <dbReference type="ARBA" id="ARBA00022777"/>
    </source>
</evidence>
<keyword evidence="4" id="KW-0444">Lipid biosynthesis</keyword>
<name>A0A1X9MFV6_9BACI</name>
<keyword evidence="3" id="KW-1003">Cell membrane</keyword>
<organism evidence="20 21">
    <name type="scientific">Halalkalibacter krulwichiae</name>
    <dbReference type="NCBI Taxonomy" id="199441"/>
    <lineage>
        <taxon>Bacteria</taxon>
        <taxon>Bacillati</taxon>
        <taxon>Bacillota</taxon>
        <taxon>Bacilli</taxon>
        <taxon>Bacillales</taxon>
        <taxon>Bacillaceae</taxon>
        <taxon>Halalkalibacter</taxon>
    </lineage>
</organism>
<feature type="binding site" evidence="17">
    <location>
        <position position="32"/>
    </location>
    <ligand>
        <name>ATP</name>
        <dbReference type="ChEBI" id="CHEBI:30616"/>
    </ligand>
</feature>
<evidence type="ECO:0000256" key="5">
    <source>
        <dbReference type="ARBA" id="ARBA00022679"/>
    </source>
</evidence>
<feature type="binding site" evidence="17">
    <location>
        <position position="80"/>
    </location>
    <ligand>
        <name>ATP</name>
        <dbReference type="ChEBI" id="CHEBI:30616"/>
    </ligand>
</feature>
<keyword evidence="5 20" id="KW-0808">Transferase</keyword>
<evidence type="ECO:0000256" key="2">
    <source>
        <dbReference type="ARBA" id="ARBA00005967"/>
    </source>
</evidence>
<feature type="binding site" evidence="16">
    <location>
        <position position="13"/>
    </location>
    <ligand>
        <name>substrate</name>
    </ligand>
</feature>
<dbReference type="GO" id="GO:0036433">
    <property type="term" value="F:di-trans, poly-cis-undecaprenol kinase activity"/>
    <property type="evidence" value="ECO:0007669"/>
    <property type="project" value="UniProtKB-EC"/>
</dbReference>
<feature type="binding site" evidence="18">
    <location>
        <position position="32"/>
    </location>
    <ligand>
        <name>a divalent metal cation</name>
        <dbReference type="ChEBI" id="CHEBI:60240"/>
    </ligand>
</feature>
<evidence type="ECO:0000256" key="4">
    <source>
        <dbReference type="ARBA" id="ARBA00022516"/>
    </source>
</evidence>
<gene>
    <name evidence="20" type="primary">dgkA</name>
    <name evidence="20" type="ORF">BkAM31D_05380</name>
</gene>
<dbReference type="STRING" id="199441.BkAM31D_05380"/>
<dbReference type="InterPro" id="IPR033717">
    <property type="entry name" value="UDPK"/>
</dbReference>
<keyword evidence="18" id="KW-0479">Metal-binding</keyword>
<evidence type="ECO:0000256" key="1">
    <source>
        <dbReference type="ARBA" id="ARBA00004651"/>
    </source>
</evidence>
<feature type="binding site" evidence="17">
    <location>
        <begin position="98"/>
        <end position="99"/>
    </location>
    <ligand>
        <name>ATP</name>
        <dbReference type="ChEBI" id="CHEBI:30616"/>
    </ligand>
</feature>
<dbReference type="AlphaFoldDB" id="A0A1X9MFV6"/>
<comment type="cofactor">
    <cofactor evidence="18">
        <name>Mg(2+)</name>
        <dbReference type="ChEBI" id="CHEBI:18420"/>
    </cofactor>
    <text evidence="18">Mn(2+), Zn(2+), Cd(2+) and Co(2+) support activity to lesser extents.</text>
</comment>
<dbReference type="EC" id="2.7.1.66" evidence="20"/>
<evidence type="ECO:0000313" key="21">
    <source>
        <dbReference type="Proteomes" id="UP000193006"/>
    </source>
</evidence>
<dbReference type="Proteomes" id="UP000193006">
    <property type="component" value="Chromosome"/>
</dbReference>
<dbReference type="EMBL" id="CP020814">
    <property type="protein sequence ID" value="ARK29332.1"/>
    <property type="molecule type" value="Genomic_DNA"/>
</dbReference>
<dbReference type="InterPro" id="IPR000829">
    <property type="entry name" value="DAGK"/>
</dbReference>
<dbReference type="Pfam" id="PF01219">
    <property type="entry name" value="DAGK_prokar"/>
    <property type="match status" value="1"/>
</dbReference>
<comment type="similarity">
    <text evidence="2">Belongs to the bacterial diacylglycerol kinase family.</text>
</comment>
<dbReference type="CDD" id="cd14265">
    <property type="entry name" value="UDPK_IM_like"/>
    <property type="match status" value="1"/>
</dbReference>
<feature type="binding site" evidence="17">
    <location>
        <position position="20"/>
    </location>
    <ligand>
        <name>ATP</name>
        <dbReference type="ChEBI" id="CHEBI:30616"/>
    </ligand>
</feature>
<keyword evidence="18" id="KW-0460">Magnesium</keyword>
<accession>A0A1X9MFV6</accession>
<evidence type="ECO:0000256" key="14">
    <source>
        <dbReference type="ARBA" id="ARBA00023264"/>
    </source>
</evidence>
<dbReference type="PANTHER" id="PTHR34299:SF1">
    <property type="entry name" value="DIACYLGLYCEROL KINASE"/>
    <property type="match status" value="1"/>
</dbReference>
<evidence type="ECO:0000256" key="6">
    <source>
        <dbReference type="ARBA" id="ARBA00022692"/>
    </source>
</evidence>
<evidence type="ECO:0000256" key="19">
    <source>
        <dbReference type="SAM" id="Phobius"/>
    </source>
</evidence>
<evidence type="ECO:0000256" key="10">
    <source>
        <dbReference type="ARBA" id="ARBA00022989"/>
    </source>
</evidence>
<evidence type="ECO:0000256" key="11">
    <source>
        <dbReference type="ARBA" id="ARBA00023098"/>
    </source>
</evidence>
<dbReference type="Gene3D" id="1.10.287.3610">
    <property type="match status" value="1"/>
</dbReference>
<keyword evidence="8 20" id="KW-0418">Kinase</keyword>
<dbReference type="GO" id="GO:0005886">
    <property type="term" value="C:plasma membrane"/>
    <property type="evidence" value="ECO:0007669"/>
    <property type="project" value="UniProtKB-SubCell"/>
</dbReference>
<keyword evidence="14" id="KW-1208">Phospholipid metabolism</keyword>
<evidence type="ECO:0000313" key="20">
    <source>
        <dbReference type="EMBL" id="ARK29332.1"/>
    </source>
</evidence>
<reference evidence="20 21" key="1">
    <citation type="submission" date="2017-04" db="EMBL/GenBank/DDBJ databases">
        <title>Bacillus krulwichiae AM31D Genome sequencing and assembly.</title>
        <authorList>
            <person name="Krulwich T.A."/>
            <person name="Anastor L."/>
            <person name="Ehrlich R."/>
            <person name="Ehrlich G.D."/>
            <person name="Janto B."/>
        </authorList>
    </citation>
    <scope>NUCLEOTIDE SEQUENCE [LARGE SCALE GENOMIC DNA]</scope>
    <source>
        <strain evidence="20 21">AM31D</strain>
    </source>
</reference>
<dbReference type="PANTHER" id="PTHR34299">
    <property type="entry name" value="DIACYLGLYCEROL KINASE"/>
    <property type="match status" value="1"/>
</dbReference>
<feature type="transmembrane region" description="Helical" evidence="19">
    <location>
        <begin position="35"/>
        <end position="53"/>
    </location>
</feature>
<evidence type="ECO:0000256" key="13">
    <source>
        <dbReference type="ARBA" id="ARBA00023209"/>
    </source>
</evidence>
<dbReference type="KEGG" id="bkw:BkAM31D_05380"/>
<evidence type="ECO:0000256" key="9">
    <source>
        <dbReference type="ARBA" id="ARBA00022840"/>
    </source>
</evidence>
<keyword evidence="10 19" id="KW-1133">Transmembrane helix</keyword>
<dbReference type="PROSITE" id="PS01069">
    <property type="entry name" value="DAGK_PROKAR"/>
    <property type="match status" value="1"/>
</dbReference>
<evidence type="ECO:0000256" key="18">
    <source>
        <dbReference type="PIRSR" id="PIRSR600829-4"/>
    </source>
</evidence>
<evidence type="ECO:0000256" key="7">
    <source>
        <dbReference type="ARBA" id="ARBA00022741"/>
    </source>
</evidence>
<keyword evidence="21" id="KW-1185">Reference proteome</keyword>
<dbReference type="GO" id="GO:0005524">
    <property type="term" value="F:ATP binding"/>
    <property type="evidence" value="ECO:0007669"/>
    <property type="project" value="UniProtKB-KW"/>
</dbReference>
<evidence type="ECO:0000256" key="17">
    <source>
        <dbReference type="PIRSR" id="PIRSR600829-3"/>
    </source>
</evidence>
<keyword evidence="12 19" id="KW-0472">Membrane</keyword>
<keyword evidence="6 19" id="KW-0812">Transmembrane</keyword>
<evidence type="ECO:0000256" key="16">
    <source>
        <dbReference type="PIRSR" id="PIRSR600829-2"/>
    </source>
</evidence>
<feature type="binding site" evidence="18">
    <location>
        <position position="80"/>
    </location>
    <ligand>
        <name>a divalent metal cation</name>
        <dbReference type="ChEBI" id="CHEBI:60240"/>
    </ligand>
</feature>
<protein>
    <submittedName>
        <fullName evidence="20">Undecaprenol kinase</fullName>
        <ecNumber evidence="20">2.7.1.66</ecNumber>
    </submittedName>
</protein>
<sequence>MGLQDRNKKGFRRLLRSFKYATEGLMYVLKNEQNMQIHLITAVCILVAAYFFQLPLNHWLILLLVIAGMFSLEIMNTAIERTVDLVTKDFHPLAKRAKDIAAAAVFVYCLFAVIIGLLLFLPPILQFFQKGQLLPF</sequence>
<evidence type="ECO:0000256" key="3">
    <source>
        <dbReference type="ARBA" id="ARBA00022475"/>
    </source>
</evidence>
<evidence type="ECO:0000256" key="12">
    <source>
        <dbReference type="ARBA" id="ARBA00023136"/>
    </source>
</evidence>
<feature type="transmembrane region" description="Helical" evidence="19">
    <location>
        <begin position="59"/>
        <end position="79"/>
    </location>
</feature>
<keyword evidence="9 17" id="KW-0067">ATP-binding</keyword>
<feature type="transmembrane region" description="Helical" evidence="19">
    <location>
        <begin position="100"/>
        <end position="125"/>
    </location>
</feature>
<evidence type="ECO:0000256" key="15">
    <source>
        <dbReference type="PIRSR" id="PIRSR600829-1"/>
    </source>
</evidence>
<keyword evidence="11" id="KW-0443">Lipid metabolism</keyword>
<proteinExistence type="inferred from homology"/>
<feature type="binding site" evidence="17">
    <location>
        <position position="13"/>
    </location>
    <ligand>
        <name>ATP</name>
        <dbReference type="ChEBI" id="CHEBI:30616"/>
    </ligand>
</feature>
<comment type="subcellular location">
    <subcellularLocation>
        <location evidence="1">Cell membrane</location>
        <topology evidence="1">Multi-pass membrane protein</topology>
    </subcellularLocation>
</comment>
<feature type="active site" description="Proton acceptor" evidence="15">
    <location>
        <position position="73"/>
    </location>
</feature>
<dbReference type="InterPro" id="IPR036945">
    <property type="entry name" value="DAGK_sf"/>
</dbReference>
<keyword evidence="13" id="KW-0594">Phospholipid biosynthesis</keyword>
<dbReference type="GO" id="GO:0046872">
    <property type="term" value="F:metal ion binding"/>
    <property type="evidence" value="ECO:0007669"/>
    <property type="project" value="UniProtKB-KW"/>
</dbReference>
<dbReference type="GO" id="GO:0008654">
    <property type="term" value="P:phospholipid biosynthetic process"/>
    <property type="evidence" value="ECO:0007669"/>
    <property type="project" value="UniProtKB-KW"/>
</dbReference>
<feature type="binding site" evidence="16">
    <location>
        <position position="73"/>
    </location>
    <ligand>
        <name>substrate</name>
    </ligand>
</feature>